<evidence type="ECO:0000256" key="1">
    <source>
        <dbReference type="ARBA" id="ARBA00023157"/>
    </source>
</evidence>
<feature type="domain" description="Thioredoxin" evidence="2">
    <location>
        <begin position="1"/>
        <end position="107"/>
    </location>
</feature>
<dbReference type="InterPro" id="IPR013766">
    <property type="entry name" value="Thioredoxin_domain"/>
</dbReference>
<evidence type="ECO:0000313" key="5">
    <source>
        <dbReference type="Proteomes" id="UP000570595"/>
    </source>
</evidence>
<sequence>MTVAHINTVEGLDKAFADNGDKLVVVDYFASWCGPCVTMGPKFEGMAGEFDGKAVFIKVDVDEAEDAAEKADIQVLPTFILYKEGKEVSRMSGASDAKLHDLIQANC</sequence>
<dbReference type="EMBL" id="JABAHT010000147">
    <property type="protein sequence ID" value="KAF4663240.1"/>
    <property type="molecule type" value="Genomic_DNA"/>
</dbReference>
<dbReference type="InterPro" id="IPR017937">
    <property type="entry name" value="Thioredoxin_CS"/>
</dbReference>
<dbReference type="Proteomes" id="UP000570595">
    <property type="component" value="Unassembled WGS sequence"/>
</dbReference>
<reference evidence="5 6" key="1">
    <citation type="submission" date="2020-04" db="EMBL/GenBank/DDBJ databases">
        <title>Perkinsus olseni comparative genomics.</title>
        <authorList>
            <person name="Bogema D.R."/>
        </authorList>
    </citation>
    <scope>NUCLEOTIDE SEQUENCE [LARGE SCALE GENOMIC DNA]</scope>
    <source>
        <strain evidence="3">ATCC PRA-179</strain>
        <strain evidence="4">ATCC PRA-31</strain>
    </source>
</reference>
<dbReference type="Proteomes" id="UP000572268">
    <property type="component" value="Unassembled WGS sequence"/>
</dbReference>
<evidence type="ECO:0000313" key="6">
    <source>
        <dbReference type="Proteomes" id="UP000572268"/>
    </source>
</evidence>
<dbReference type="AlphaFoldDB" id="A0A7J6MMZ2"/>
<evidence type="ECO:0000313" key="3">
    <source>
        <dbReference type="EMBL" id="KAF4663240.1"/>
    </source>
</evidence>
<dbReference type="PROSITE" id="PS51352">
    <property type="entry name" value="THIOREDOXIN_2"/>
    <property type="match status" value="1"/>
</dbReference>
<dbReference type="Pfam" id="PF00085">
    <property type="entry name" value="Thioredoxin"/>
    <property type="match status" value="1"/>
</dbReference>
<dbReference type="OrthoDB" id="2121326at2759"/>
<evidence type="ECO:0000259" key="2">
    <source>
        <dbReference type="PROSITE" id="PS51352"/>
    </source>
</evidence>
<protein>
    <recommendedName>
        <fullName evidence="2">Thioredoxin domain-containing protein</fullName>
    </recommendedName>
</protein>
<name>A0A7J6MMZ2_PEROL</name>
<accession>A0A7J6MMZ2</accession>
<dbReference type="PANTHER" id="PTHR46115">
    <property type="entry name" value="THIOREDOXIN-LIKE PROTEIN 1"/>
    <property type="match status" value="1"/>
</dbReference>
<dbReference type="PROSITE" id="PS00194">
    <property type="entry name" value="THIOREDOXIN_1"/>
    <property type="match status" value="1"/>
</dbReference>
<comment type="caution">
    <text evidence="4">The sequence shown here is derived from an EMBL/GenBank/DDBJ whole genome shotgun (WGS) entry which is preliminary data.</text>
</comment>
<keyword evidence="1" id="KW-1015">Disulfide bond</keyword>
<organism evidence="4 6">
    <name type="scientific">Perkinsus olseni</name>
    <name type="common">Perkinsus atlanticus</name>
    <dbReference type="NCBI Taxonomy" id="32597"/>
    <lineage>
        <taxon>Eukaryota</taxon>
        <taxon>Sar</taxon>
        <taxon>Alveolata</taxon>
        <taxon>Perkinsozoa</taxon>
        <taxon>Perkinsea</taxon>
        <taxon>Perkinsida</taxon>
        <taxon>Perkinsidae</taxon>
        <taxon>Perkinsus</taxon>
    </lineage>
</organism>
<proteinExistence type="predicted"/>
<dbReference type="CDD" id="cd02947">
    <property type="entry name" value="TRX_family"/>
    <property type="match status" value="1"/>
</dbReference>
<evidence type="ECO:0000313" key="4">
    <source>
        <dbReference type="EMBL" id="KAF4672925.1"/>
    </source>
</evidence>
<dbReference type="Gene3D" id="3.40.30.10">
    <property type="entry name" value="Glutaredoxin"/>
    <property type="match status" value="1"/>
</dbReference>
<dbReference type="EMBL" id="JABANN010000063">
    <property type="protein sequence ID" value="KAF4672925.1"/>
    <property type="molecule type" value="Genomic_DNA"/>
</dbReference>
<dbReference type="PRINTS" id="PR00421">
    <property type="entry name" value="THIOREDOXIN"/>
</dbReference>
<gene>
    <name evidence="4" type="ORF">FOL46_008169</name>
    <name evidence="3" type="ORF">FOZ61_001812</name>
</gene>
<dbReference type="SUPFAM" id="SSF52833">
    <property type="entry name" value="Thioredoxin-like"/>
    <property type="match status" value="1"/>
</dbReference>
<dbReference type="InterPro" id="IPR036249">
    <property type="entry name" value="Thioredoxin-like_sf"/>
</dbReference>